<dbReference type="PANTHER" id="PTHR37316:SF3">
    <property type="entry name" value="TEICHOIC ACID GLYCEROL-PHOSPHATE TRANSFERASE"/>
    <property type="match status" value="1"/>
</dbReference>
<dbReference type="Pfam" id="PF04464">
    <property type="entry name" value="Glyphos_transf"/>
    <property type="match status" value="1"/>
</dbReference>
<evidence type="ECO:0000256" key="4">
    <source>
        <dbReference type="ARBA" id="ARBA00022679"/>
    </source>
</evidence>
<dbReference type="InterPro" id="IPR007554">
    <property type="entry name" value="Glycerophosphate_synth"/>
</dbReference>
<dbReference type="Proteomes" id="UP000075666">
    <property type="component" value="Unassembled WGS sequence"/>
</dbReference>
<dbReference type="EC" id="2.7.8.12" evidence="7"/>
<dbReference type="SUPFAM" id="SSF53756">
    <property type="entry name" value="UDP-Glycosyltransferase/glycogen phosphorylase"/>
    <property type="match status" value="1"/>
</dbReference>
<keyword evidence="4 7" id="KW-0808">Transferase</keyword>
<comment type="caution">
    <text evidence="7">The sequence shown here is derived from an EMBL/GenBank/DDBJ whole genome shotgun (WGS) entry which is preliminary data.</text>
</comment>
<keyword evidence="8" id="KW-1185">Reference proteome</keyword>
<protein>
    <submittedName>
        <fullName evidence="7">CDP-glycerol:poly(Glycerophosphate) glycerophosphotransferase</fullName>
        <ecNumber evidence="7">2.7.8.12</ecNumber>
    </submittedName>
</protein>
<sequence length="710" mass="85076">MDLQQIKCFLSSIYYDKNEMSICVDINGERLKEQDSLQLLFVERDTKSEISFPLIENTKRFFYEAKIDLVFYRDFFVKHLFWDVYISYTDGEEIKKKRLLSNDQEIELLYEYYKELDKLIIPYTTNKGNFSLKIKEDAFITKIDQAYLTNMGNLHIEGYAVYPKENNIISQSVLTKTIIFRKGKDENIEELRFLAKNVGRQDLTEEYGKQLERDFDCSGFQIDIPLEEIYQLNTEKSLYKLYIEFSSVVDGIEMVRESSAIKFFPTISKYHSDPLIVKVKNKKKKIELKRTKKVRNFILKIDDYSTKKEIIKKVKKPWRNFRRSGKLKRIYKKCFKLIGKFPADKKLIMFESFAGKQFSCNPRAIYEYINANYPNYKLYWSIDKKYEKNFVNKDIKYIKRFSIKWLFYMARARYWVINSRLPLWIPKPKHTIYLQTWHGTPLKRLAADMDEVHMPGTTTAKYKRNFHRESAKWDYLVSPNAYSSEIFSRAFAFDKEMIESGYPRNDILYTDNNLEAIQDLKKRYEIPLDKKVILYAPTWRDDQFYGKGRYKFDLELNLKQLQEEVGDRYIVILRMHYLIAENFDLGPYEGFAYDFSNHEDIRELYLVSDILITDYSSVFFDYANLKRPMIFYVYDFESYRDKLRGFYFDFEKKAPGPLVKTTSEVIETIIDFEKSNFKLSDGFNEFYNKFCYLESGNSSEKVVKRILEKE</sequence>
<dbReference type="Gene3D" id="3.40.50.11820">
    <property type="match status" value="1"/>
</dbReference>
<proteinExistence type="inferred from homology"/>
<dbReference type="GO" id="GO:0005886">
    <property type="term" value="C:plasma membrane"/>
    <property type="evidence" value="ECO:0007669"/>
    <property type="project" value="UniProtKB-SubCell"/>
</dbReference>
<evidence type="ECO:0000256" key="1">
    <source>
        <dbReference type="ARBA" id="ARBA00004202"/>
    </source>
</evidence>
<evidence type="ECO:0000256" key="6">
    <source>
        <dbReference type="ARBA" id="ARBA00023136"/>
    </source>
</evidence>
<evidence type="ECO:0000313" key="7">
    <source>
        <dbReference type="EMBL" id="KYD09564.1"/>
    </source>
</evidence>
<dbReference type="InterPro" id="IPR051612">
    <property type="entry name" value="Teichoic_Acid_Biosynth"/>
</dbReference>
<dbReference type="RefSeq" id="WP_066228433.1">
    <property type="nucleotide sequence ID" value="NZ_JARMRW010000035.1"/>
</dbReference>
<dbReference type="AlphaFoldDB" id="A0A150LBA6"/>
<dbReference type="GO" id="GO:0047355">
    <property type="term" value="F:CDP-glycerol glycerophosphotransferase activity"/>
    <property type="evidence" value="ECO:0007669"/>
    <property type="project" value="UniProtKB-EC"/>
</dbReference>
<dbReference type="Gene3D" id="3.40.50.12580">
    <property type="match status" value="1"/>
</dbReference>
<dbReference type="EMBL" id="LQYN01000024">
    <property type="protein sequence ID" value="KYD09564.1"/>
    <property type="molecule type" value="Genomic_DNA"/>
</dbReference>
<dbReference type="OrthoDB" id="9811865at2"/>
<keyword evidence="3" id="KW-1003">Cell membrane</keyword>
<dbReference type="PATRIC" id="fig|46224.3.peg.1639"/>
<name>A0A150LBA6_9BACI</name>
<dbReference type="InterPro" id="IPR043149">
    <property type="entry name" value="TagF_N"/>
</dbReference>
<reference evidence="7 8" key="1">
    <citation type="submission" date="2016-01" db="EMBL/GenBank/DDBJ databases">
        <title>Genome Sequences of Twelve Sporeforming Bacillus Species Isolated from Foods.</title>
        <authorList>
            <person name="Berendsen E.M."/>
            <person name="Wells-Bennik M.H."/>
            <person name="Krawcyk A.O."/>
            <person name="De Jong A."/>
            <person name="Holsappel S."/>
            <person name="Eijlander R.T."/>
            <person name="Kuipers O.P."/>
        </authorList>
    </citation>
    <scope>NUCLEOTIDE SEQUENCE [LARGE SCALE GENOMIC DNA]</scope>
    <source>
        <strain evidence="7 8">B4102</strain>
    </source>
</reference>
<comment type="subcellular location">
    <subcellularLocation>
        <location evidence="1">Cell membrane</location>
        <topology evidence="1">Peripheral membrane protein</topology>
    </subcellularLocation>
</comment>
<evidence type="ECO:0000256" key="5">
    <source>
        <dbReference type="ARBA" id="ARBA00022944"/>
    </source>
</evidence>
<evidence type="ECO:0000256" key="3">
    <source>
        <dbReference type="ARBA" id="ARBA00022475"/>
    </source>
</evidence>
<dbReference type="PANTHER" id="PTHR37316">
    <property type="entry name" value="TEICHOIC ACID GLYCEROL-PHOSPHATE PRIMASE"/>
    <property type="match status" value="1"/>
</dbReference>
<evidence type="ECO:0000256" key="2">
    <source>
        <dbReference type="ARBA" id="ARBA00010488"/>
    </source>
</evidence>
<accession>A0A150LBA6</accession>
<keyword evidence="5" id="KW-0777">Teichoic acid biosynthesis</keyword>
<dbReference type="InterPro" id="IPR043148">
    <property type="entry name" value="TagF_C"/>
</dbReference>
<gene>
    <name evidence="7" type="ORF">B4102_1962</name>
</gene>
<comment type="similarity">
    <text evidence="2">Belongs to the CDP-glycerol glycerophosphotransferase family.</text>
</comment>
<organism evidence="7 8">
    <name type="scientific">Heyndrickxia sporothermodurans</name>
    <dbReference type="NCBI Taxonomy" id="46224"/>
    <lineage>
        <taxon>Bacteria</taxon>
        <taxon>Bacillati</taxon>
        <taxon>Bacillota</taxon>
        <taxon>Bacilli</taxon>
        <taxon>Bacillales</taxon>
        <taxon>Bacillaceae</taxon>
        <taxon>Heyndrickxia</taxon>
    </lineage>
</organism>
<dbReference type="STRING" id="46224.B4102_1962"/>
<evidence type="ECO:0000313" key="8">
    <source>
        <dbReference type="Proteomes" id="UP000075666"/>
    </source>
</evidence>
<dbReference type="GO" id="GO:0019350">
    <property type="term" value="P:teichoic acid biosynthetic process"/>
    <property type="evidence" value="ECO:0007669"/>
    <property type="project" value="UniProtKB-KW"/>
</dbReference>
<keyword evidence="6" id="KW-0472">Membrane</keyword>